<organism evidence="8 9">
    <name type="scientific">Candidatus Portnoybacteria bacterium CG11_big_fil_rev_8_21_14_0_20_44_10</name>
    <dbReference type="NCBI Taxonomy" id="1974818"/>
    <lineage>
        <taxon>Bacteria</taxon>
        <taxon>Candidatus Portnoyibacteriota</taxon>
    </lineage>
</organism>
<dbReference type="AlphaFoldDB" id="A0A2H0KQ63"/>
<comment type="similarity">
    <text evidence="2">Belongs to the major facilitator superfamily. Folate-biopterin transporter (TC 2.A.71) family.</text>
</comment>
<keyword evidence="5 7" id="KW-1133">Transmembrane helix</keyword>
<feature type="transmembrane region" description="Helical" evidence="7">
    <location>
        <begin position="285"/>
        <end position="307"/>
    </location>
</feature>
<evidence type="ECO:0000256" key="3">
    <source>
        <dbReference type="ARBA" id="ARBA00022448"/>
    </source>
</evidence>
<dbReference type="Gene3D" id="1.20.1250.20">
    <property type="entry name" value="MFS general substrate transporter like domains"/>
    <property type="match status" value="2"/>
</dbReference>
<feature type="transmembrane region" description="Helical" evidence="7">
    <location>
        <begin position="487"/>
        <end position="509"/>
    </location>
</feature>
<proteinExistence type="inferred from homology"/>
<keyword evidence="6 7" id="KW-0472">Membrane</keyword>
<feature type="transmembrane region" description="Helical" evidence="7">
    <location>
        <begin position="231"/>
        <end position="248"/>
    </location>
</feature>
<evidence type="ECO:0000256" key="7">
    <source>
        <dbReference type="SAM" id="Phobius"/>
    </source>
</evidence>
<evidence type="ECO:0008006" key="10">
    <source>
        <dbReference type="Google" id="ProtNLM"/>
    </source>
</evidence>
<evidence type="ECO:0000256" key="1">
    <source>
        <dbReference type="ARBA" id="ARBA00004141"/>
    </source>
</evidence>
<name>A0A2H0KQ63_9BACT</name>
<dbReference type="GO" id="GO:0016020">
    <property type="term" value="C:membrane"/>
    <property type="evidence" value="ECO:0007669"/>
    <property type="project" value="UniProtKB-SubCell"/>
</dbReference>
<feature type="transmembrane region" description="Helical" evidence="7">
    <location>
        <begin position="188"/>
        <end position="206"/>
    </location>
</feature>
<reference evidence="8 9" key="1">
    <citation type="submission" date="2017-09" db="EMBL/GenBank/DDBJ databases">
        <title>Depth-based differentiation of microbial function through sediment-hosted aquifers and enrichment of novel symbionts in the deep terrestrial subsurface.</title>
        <authorList>
            <person name="Probst A.J."/>
            <person name="Ladd B."/>
            <person name="Jarett J.K."/>
            <person name="Geller-Mcgrath D.E."/>
            <person name="Sieber C.M."/>
            <person name="Emerson J.B."/>
            <person name="Anantharaman K."/>
            <person name="Thomas B.C."/>
            <person name="Malmstrom R."/>
            <person name="Stieglmeier M."/>
            <person name="Klingl A."/>
            <person name="Woyke T."/>
            <person name="Ryan C.M."/>
            <person name="Banfield J.F."/>
        </authorList>
    </citation>
    <scope>NUCLEOTIDE SEQUENCE [LARGE SCALE GENOMIC DNA]</scope>
    <source>
        <strain evidence="8">CG11_big_fil_rev_8_21_14_0_20_44_10</strain>
    </source>
</reference>
<protein>
    <recommendedName>
        <fullName evidence="10">Major facilitator superfamily (MFS) profile domain-containing protein</fullName>
    </recommendedName>
</protein>
<evidence type="ECO:0000313" key="8">
    <source>
        <dbReference type="EMBL" id="PIQ74290.1"/>
    </source>
</evidence>
<dbReference type="EMBL" id="PCVN01000076">
    <property type="protein sequence ID" value="PIQ74290.1"/>
    <property type="molecule type" value="Genomic_DNA"/>
</dbReference>
<dbReference type="InterPro" id="IPR039309">
    <property type="entry name" value="BT1"/>
</dbReference>
<sequence length="546" mass="61265">MEAPVSLNGEEKKELVIKRLCRFFVIIYAVQGLSQSGISGLFSLPVSLMLKNQMHFDQAQLAYFAGLVMIPWAIKPLYGLLSDFVPIFGWRRRSWFVIAAGLVMSSALYLANFCNFAYGQLLFCLTATALGIAFCDVLCDAVMVENGKRFDLVHKFQGIQWKALYVASIFSGIGGGLIAKYFNYSQTFWLMAFLPLIIFLAAVFFVPEKRYQYRETAGESEMKSLVTRKDVTVTVVAFLGAALLLFWLNAQFFGLEILKFITIVAPFLILGSLTYLFKSSIDKKVIFCMIFLFWWDWALFLSSAPFLYYQLDTLGFSEIFLGTLGTLFSVGAAFGSCLFAAIAKKRLVWGKRVLVDLSLEKMLFYALIIGIATILANFLLIGVKSAIVLNLGTGLVFLLANLTILVIAAKFCPPRIEGTFFALLMAVVNLGSSMSALASGWLYKTFVGLAPIKLADNFWARFLVWIGWPTQHAQAGVKFDIFAQYYAIGWLTIISLCVFSLYFVVLPYFSRMIREDKELEKLDIHPRVLVSRIGEGVKAIKVRLLK</sequence>
<dbReference type="PANTHER" id="PTHR31585:SF0">
    <property type="entry name" value="FOLATE-BIOPTERIN TRANSPORTER 1, CHLOROPLASTIC"/>
    <property type="match status" value="1"/>
</dbReference>
<feature type="transmembrane region" description="Helical" evidence="7">
    <location>
        <begin position="117"/>
        <end position="142"/>
    </location>
</feature>
<feature type="transmembrane region" description="Helical" evidence="7">
    <location>
        <begin position="363"/>
        <end position="381"/>
    </location>
</feature>
<dbReference type="SUPFAM" id="SSF103473">
    <property type="entry name" value="MFS general substrate transporter"/>
    <property type="match status" value="1"/>
</dbReference>
<evidence type="ECO:0000256" key="5">
    <source>
        <dbReference type="ARBA" id="ARBA00022989"/>
    </source>
</evidence>
<feature type="transmembrane region" description="Helical" evidence="7">
    <location>
        <begin position="420"/>
        <end position="443"/>
    </location>
</feature>
<evidence type="ECO:0000256" key="6">
    <source>
        <dbReference type="ARBA" id="ARBA00023136"/>
    </source>
</evidence>
<comment type="caution">
    <text evidence="8">The sequence shown here is derived from an EMBL/GenBank/DDBJ whole genome shotgun (WGS) entry which is preliminary data.</text>
</comment>
<keyword evidence="4 7" id="KW-0812">Transmembrane</keyword>
<feature type="transmembrane region" description="Helical" evidence="7">
    <location>
        <begin position="260"/>
        <end position="278"/>
    </location>
</feature>
<feature type="transmembrane region" description="Helical" evidence="7">
    <location>
        <begin position="387"/>
        <end position="408"/>
    </location>
</feature>
<dbReference type="Proteomes" id="UP000231550">
    <property type="component" value="Unassembled WGS sequence"/>
</dbReference>
<dbReference type="InterPro" id="IPR036259">
    <property type="entry name" value="MFS_trans_sf"/>
</dbReference>
<feature type="transmembrane region" description="Helical" evidence="7">
    <location>
        <begin position="163"/>
        <end position="182"/>
    </location>
</feature>
<dbReference type="PANTHER" id="PTHR31585">
    <property type="entry name" value="FOLATE-BIOPTERIN TRANSPORTER 1, CHLOROPLASTIC"/>
    <property type="match status" value="1"/>
</dbReference>
<comment type="subcellular location">
    <subcellularLocation>
        <location evidence="1">Membrane</location>
        <topology evidence="1">Multi-pass membrane protein</topology>
    </subcellularLocation>
</comment>
<evidence type="ECO:0000256" key="4">
    <source>
        <dbReference type="ARBA" id="ARBA00022692"/>
    </source>
</evidence>
<feature type="transmembrane region" description="Helical" evidence="7">
    <location>
        <begin position="319"/>
        <end position="342"/>
    </location>
</feature>
<feature type="transmembrane region" description="Helical" evidence="7">
    <location>
        <begin position="20"/>
        <end position="42"/>
    </location>
</feature>
<dbReference type="Pfam" id="PF03092">
    <property type="entry name" value="BT1"/>
    <property type="match status" value="1"/>
</dbReference>
<keyword evidence="3" id="KW-0813">Transport</keyword>
<accession>A0A2H0KQ63</accession>
<evidence type="ECO:0000313" key="9">
    <source>
        <dbReference type="Proteomes" id="UP000231550"/>
    </source>
</evidence>
<gene>
    <name evidence="8" type="ORF">COV85_02935</name>
</gene>
<evidence type="ECO:0000256" key="2">
    <source>
        <dbReference type="ARBA" id="ARBA00007015"/>
    </source>
</evidence>
<feature type="transmembrane region" description="Helical" evidence="7">
    <location>
        <begin position="93"/>
        <end position="111"/>
    </location>
</feature>
<feature type="transmembrane region" description="Helical" evidence="7">
    <location>
        <begin position="62"/>
        <end position="81"/>
    </location>
</feature>